<organism evidence="3 4">
    <name type="scientific">Mycena maculata</name>
    <dbReference type="NCBI Taxonomy" id="230809"/>
    <lineage>
        <taxon>Eukaryota</taxon>
        <taxon>Fungi</taxon>
        <taxon>Dikarya</taxon>
        <taxon>Basidiomycota</taxon>
        <taxon>Agaricomycotina</taxon>
        <taxon>Agaricomycetes</taxon>
        <taxon>Agaricomycetidae</taxon>
        <taxon>Agaricales</taxon>
        <taxon>Marasmiineae</taxon>
        <taxon>Mycenaceae</taxon>
        <taxon>Mycena</taxon>
    </lineage>
</organism>
<reference evidence="3" key="1">
    <citation type="submission" date="2023-03" db="EMBL/GenBank/DDBJ databases">
        <title>Massive genome expansion in bonnet fungi (Mycena s.s.) driven by repeated elements and novel gene families across ecological guilds.</title>
        <authorList>
            <consortium name="Lawrence Berkeley National Laboratory"/>
            <person name="Harder C.B."/>
            <person name="Miyauchi S."/>
            <person name="Viragh M."/>
            <person name="Kuo A."/>
            <person name="Thoen E."/>
            <person name="Andreopoulos B."/>
            <person name="Lu D."/>
            <person name="Skrede I."/>
            <person name="Drula E."/>
            <person name="Henrissat B."/>
            <person name="Morin E."/>
            <person name="Kohler A."/>
            <person name="Barry K."/>
            <person name="LaButti K."/>
            <person name="Morin E."/>
            <person name="Salamov A."/>
            <person name="Lipzen A."/>
            <person name="Mereny Z."/>
            <person name="Hegedus B."/>
            <person name="Baldrian P."/>
            <person name="Stursova M."/>
            <person name="Weitz H."/>
            <person name="Taylor A."/>
            <person name="Grigoriev I.V."/>
            <person name="Nagy L.G."/>
            <person name="Martin F."/>
            <person name="Kauserud H."/>
        </authorList>
    </citation>
    <scope>NUCLEOTIDE SEQUENCE</scope>
    <source>
        <strain evidence="3">CBHHK188m</strain>
    </source>
</reference>
<dbReference type="InterPro" id="IPR022812">
    <property type="entry name" value="Dynamin"/>
</dbReference>
<dbReference type="Pfam" id="PF01031">
    <property type="entry name" value="Dynamin_M"/>
    <property type="match status" value="1"/>
</dbReference>
<feature type="compositionally biased region" description="Polar residues" evidence="1">
    <location>
        <begin position="504"/>
        <end position="520"/>
    </location>
</feature>
<feature type="domain" description="Dynamin stalk" evidence="2">
    <location>
        <begin position="52"/>
        <end position="172"/>
    </location>
</feature>
<dbReference type="GO" id="GO:0008017">
    <property type="term" value="F:microtubule binding"/>
    <property type="evidence" value="ECO:0007669"/>
    <property type="project" value="TreeGrafter"/>
</dbReference>
<dbReference type="Proteomes" id="UP001215280">
    <property type="component" value="Unassembled WGS sequence"/>
</dbReference>
<dbReference type="Gene3D" id="3.40.50.300">
    <property type="entry name" value="P-loop containing nucleotide triphosphate hydrolases"/>
    <property type="match status" value="1"/>
</dbReference>
<evidence type="ECO:0000259" key="2">
    <source>
        <dbReference type="Pfam" id="PF01031"/>
    </source>
</evidence>
<dbReference type="GO" id="GO:0016020">
    <property type="term" value="C:membrane"/>
    <property type="evidence" value="ECO:0007669"/>
    <property type="project" value="TreeGrafter"/>
</dbReference>
<dbReference type="InterPro" id="IPR027417">
    <property type="entry name" value="P-loop_NTPase"/>
</dbReference>
<dbReference type="PANTHER" id="PTHR11566">
    <property type="entry name" value="DYNAMIN"/>
    <property type="match status" value="1"/>
</dbReference>
<name>A0AAD7KGV7_9AGAR</name>
<evidence type="ECO:0000313" key="3">
    <source>
        <dbReference type="EMBL" id="KAJ7785301.1"/>
    </source>
</evidence>
<dbReference type="GO" id="GO:0005737">
    <property type="term" value="C:cytoplasm"/>
    <property type="evidence" value="ECO:0007669"/>
    <property type="project" value="TreeGrafter"/>
</dbReference>
<evidence type="ECO:0000256" key="1">
    <source>
        <dbReference type="SAM" id="MobiDB-lite"/>
    </source>
</evidence>
<feature type="region of interest" description="Disordered" evidence="1">
    <location>
        <begin position="488"/>
        <end position="542"/>
    </location>
</feature>
<dbReference type="PANTHER" id="PTHR11566:SF21">
    <property type="entry name" value="DYNAMIN RELATED PROTEIN 1, ISOFORM A"/>
    <property type="match status" value="1"/>
</dbReference>
<sequence length="542" mass="60784">MYLQKFFSTLGQIPPPYIRNFNPDSPLARTVGVLTKVDRIVEEMKPYWLATFNNKKRNLDNGWFAVKLPAGGDIPWAEARQQESEFFRDKEPWKSIRGDGDRNRLGSEQLTKYVSKLLSKLVVDRLPVISREITEKIYECDFELERLPPRTEQDHAYDTVLTVIKNFSADSAHIQGIPPKPFTRITTGAGLVYQVKTIYDAIRHEVSQHTPRFCPINTPDNGTPPLSSPAWAQLCAKGETVYLDEMIKDIEEAVTRELPGELPYGITPRITHFVKSWQNVAVTAFRDARTVAEDHFKALVRSHFADYERGGLLSIGRQGATVLKAEYSVLQSSIYRQYQPELAPDPAHETSLCSVAADAIEAFLVTLNRDTFVAESAAGVIREILDPNVNSPTADKDHNNALIVMSSAQAELASKRFADVAASCIDHSFLRKLDIRVRKALRALPASTSPEMCLELIQDPTLVEQRQEITEKRNHWINVKNMLDDASRDLESAPSPRVHAGPQRTVSDPRPQSNSDSETSYAPLPVDFSSPSLTEIEVADSE</sequence>
<comment type="caution">
    <text evidence="3">The sequence shown here is derived from an EMBL/GenBank/DDBJ whole genome shotgun (WGS) entry which is preliminary data.</text>
</comment>
<dbReference type="GO" id="GO:0005874">
    <property type="term" value="C:microtubule"/>
    <property type="evidence" value="ECO:0007669"/>
    <property type="project" value="TreeGrafter"/>
</dbReference>
<gene>
    <name evidence="3" type="ORF">DFH07DRAFT_935069</name>
</gene>
<dbReference type="GO" id="GO:0003924">
    <property type="term" value="F:GTPase activity"/>
    <property type="evidence" value="ECO:0007669"/>
    <property type="project" value="TreeGrafter"/>
</dbReference>
<dbReference type="AlphaFoldDB" id="A0AAD7KGV7"/>
<accession>A0AAD7KGV7</accession>
<dbReference type="EMBL" id="JARJLG010000001">
    <property type="protein sequence ID" value="KAJ7785301.1"/>
    <property type="molecule type" value="Genomic_DNA"/>
</dbReference>
<keyword evidence="4" id="KW-1185">Reference proteome</keyword>
<dbReference type="InterPro" id="IPR000375">
    <property type="entry name" value="Dynamin_stalk"/>
</dbReference>
<protein>
    <recommendedName>
        <fullName evidence="2">Dynamin stalk domain-containing protein</fullName>
    </recommendedName>
</protein>
<evidence type="ECO:0000313" key="4">
    <source>
        <dbReference type="Proteomes" id="UP001215280"/>
    </source>
</evidence>
<proteinExistence type="predicted"/>
<dbReference type="Gene3D" id="1.20.120.1240">
    <property type="entry name" value="Dynamin, middle domain"/>
    <property type="match status" value="1"/>
</dbReference>